<accession>A0A1H5VSY9</accession>
<evidence type="ECO:0000313" key="1">
    <source>
        <dbReference type="EMBL" id="SEF90126.1"/>
    </source>
</evidence>
<reference evidence="1 2" key="1">
    <citation type="submission" date="2016-10" db="EMBL/GenBank/DDBJ databases">
        <authorList>
            <person name="de Groot N.N."/>
        </authorList>
    </citation>
    <scope>NUCLEOTIDE SEQUENCE [LARGE SCALE GENOMIC DNA]</scope>
    <source>
        <strain evidence="1 2">D15d</strain>
    </source>
</reference>
<dbReference type="EMBL" id="FNUL01000012">
    <property type="protein sequence ID" value="SEF90126.1"/>
    <property type="molecule type" value="Genomic_DNA"/>
</dbReference>
<keyword evidence="2" id="KW-1185">Reference proteome</keyword>
<dbReference type="RefSeq" id="WP_181022539.1">
    <property type="nucleotide sequence ID" value="NZ_FNUL01000012.1"/>
</dbReference>
<dbReference type="Proteomes" id="UP000236726">
    <property type="component" value="Unassembled WGS sequence"/>
</dbReference>
<gene>
    <name evidence="1" type="ORF">SAMN05216537_11266</name>
</gene>
<name>A0A1H5VSY9_9FIRM</name>
<organism evidence="1 2">
    <name type="scientific">Lachnospira multipara</name>
    <dbReference type="NCBI Taxonomy" id="28051"/>
    <lineage>
        <taxon>Bacteria</taxon>
        <taxon>Bacillati</taxon>
        <taxon>Bacillota</taxon>
        <taxon>Clostridia</taxon>
        <taxon>Lachnospirales</taxon>
        <taxon>Lachnospiraceae</taxon>
        <taxon>Lachnospira</taxon>
    </lineage>
</organism>
<dbReference type="AlphaFoldDB" id="A0A1H5VSY9"/>
<sequence length="56" mass="6437">MEDKLLEFKIRRGPSGLIFLAFVNKKEVARADSFVELAEKLNKDNTDIYTYLSLSV</sequence>
<protein>
    <submittedName>
        <fullName evidence="1">Uncharacterized protein</fullName>
    </submittedName>
</protein>
<proteinExistence type="predicted"/>
<evidence type="ECO:0000313" key="2">
    <source>
        <dbReference type="Proteomes" id="UP000236726"/>
    </source>
</evidence>